<gene>
    <name evidence="3" type="ORF">BJP36_33330</name>
</gene>
<evidence type="ECO:0000313" key="3">
    <source>
        <dbReference type="EMBL" id="AOY84086.2"/>
    </source>
</evidence>
<dbReference type="GO" id="GO:0016887">
    <property type="term" value="F:ATP hydrolysis activity"/>
    <property type="evidence" value="ECO:0007669"/>
    <property type="project" value="TreeGrafter"/>
</dbReference>
<evidence type="ECO:0000313" key="4">
    <source>
        <dbReference type="Proteomes" id="UP000176944"/>
    </source>
</evidence>
<protein>
    <submittedName>
        <fullName evidence="3">MinD/ParA family protein</fullName>
    </submittedName>
</protein>
<organism evidence="3 4">
    <name type="scientific">Moorena producens (strain JHB)</name>
    <dbReference type="NCBI Taxonomy" id="1454205"/>
    <lineage>
        <taxon>Bacteria</taxon>
        <taxon>Bacillati</taxon>
        <taxon>Cyanobacteriota</taxon>
        <taxon>Cyanophyceae</taxon>
        <taxon>Coleofasciculales</taxon>
        <taxon>Coleofasciculaceae</taxon>
        <taxon>Moorena</taxon>
    </lineage>
</organism>
<dbReference type="PANTHER" id="PTHR43384:SF6">
    <property type="entry name" value="SEPTUM SITE-DETERMINING PROTEIN MIND HOMOLOG, CHLOROPLASTIC"/>
    <property type="match status" value="1"/>
</dbReference>
<proteinExistence type="predicted"/>
<dbReference type="EMBL" id="CP017708">
    <property type="protein sequence ID" value="AOY84086.2"/>
    <property type="molecule type" value="Genomic_DNA"/>
</dbReference>
<sequence length="276" mass="30892">MAQIISMSIIAIHSYRGGAGKTNITASLATIVASHGHRVGIVDADLHNPGIYVLFGLNKDHLGYSLNDYLWNNCQITEADYDVTSVLGLQDRCQITETDYDVIAKGKKPTENSFLSLVPASMKQEDISRMLREGYDVRLLEKGFRTLINELNLDFLFVDTHPGLNEEVLISLTLSDTLVLIMKPDQQDFQATGIMLDLANKLNIQKTLLVMNMMIESLGIERFSHKVKEDYGFSLAAIIPWSEDMMMLGSRGIFSLAFPHHPLTEVLEKLADKIMN</sequence>
<dbReference type="Pfam" id="PF10609">
    <property type="entry name" value="ParA"/>
    <property type="match status" value="1"/>
</dbReference>
<dbReference type="GO" id="GO:0009898">
    <property type="term" value="C:cytoplasmic side of plasma membrane"/>
    <property type="evidence" value="ECO:0007669"/>
    <property type="project" value="TreeGrafter"/>
</dbReference>
<dbReference type="PANTHER" id="PTHR43384">
    <property type="entry name" value="SEPTUM SITE-DETERMINING PROTEIN MIND HOMOLOG, CHLOROPLASTIC-RELATED"/>
    <property type="match status" value="1"/>
</dbReference>
<reference evidence="4" key="1">
    <citation type="submission" date="2016-10" db="EMBL/GenBank/DDBJ databases">
        <title>Comparative genomics uncovers the prolific and rare metabolic potential of the cyanobacterial genus Moorea.</title>
        <authorList>
            <person name="Leao T."/>
            <person name="Castelao G."/>
            <person name="Korobeynikov A."/>
            <person name="Monroe E.A."/>
            <person name="Podell S."/>
            <person name="Glukhov E."/>
            <person name="Allen E."/>
            <person name="Gerwick W.H."/>
            <person name="Gerwick L."/>
        </authorList>
    </citation>
    <scope>NUCLEOTIDE SEQUENCE [LARGE SCALE GENOMIC DNA]</scope>
    <source>
        <strain evidence="4">JHB</strain>
    </source>
</reference>
<dbReference type="AlphaFoldDB" id="A0A1D9G8T9"/>
<dbReference type="GO" id="GO:0051782">
    <property type="term" value="P:negative regulation of cell division"/>
    <property type="evidence" value="ECO:0007669"/>
    <property type="project" value="TreeGrafter"/>
</dbReference>
<dbReference type="SUPFAM" id="SSF52540">
    <property type="entry name" value="P-loop containing nucleoside triphosphate hydrolases"/>
    <property type="match status" value="1"/>
</dbReference>
<dbReference type="GO" id="GO:0005829">
    <property type="term" value="C:cytosol"/>
    <property type="evidence" value="ECO:0007669"/>
    <property type="project" value="TreeGrafter"/>
</dbReference>
<evidence type="ECO:0000256" key="2">
    <source>
        <dbReference type="ARBA" id="ARBA00022840"/>
    </source>
</evidence>
<dbReference type="InterPro" id="IPR027417">
    <property type="entry name" value="P-loop_NTPase"/>
</dbReference>
<evidence type="ECO:0000256" key="1">
    <source>
        <dbReference type="ARBA" id="ARBA00022741"/>
    </source>
</evidence>
<dbReference type="GO" id="GO:0005524">
    <property type="term" value="F:ATP binding"/>
    <property type="evidence" value="ECO:0007669"/>
    <property type="project" value="UniProtKB-KW"/>
</dbReference>
<dbReference type="InterPro" id="IPR033756">
    <property type="entry name" value="YlxH/NBP35"/>
</dbReference>
<keyword evidence="1" id="KW-0547">Nucleotide-binding</keyword>
<accession>A0A1D9G8T9</accession>
<name>A0A1D9G8T9_MOOP1</name>
<dbReference type="InterPro" id="IPR050625">
    <property type="entry name" value="ParA/MinD_ATPase"/>
</dbReference>
<dbReference type="Proteomes" id="UP000176944">
    <property type="component" value="Chromosome"/>
</dbReference>
<dbReference type="Gene3D" id="3.40.50.300">
    <property type="entry name" value="P-loop containing nucleotide triphosphate hydrolases"/>
    <property type="match status" value="1"/>
</dbReference>
<keyword evidence="2" id="KW-0067">ATP-binding</keyword>